<dbReference type="GO" id="GO:0019628">
    <property type="term" value="P:urate catabolic process"/>
    <property type="evidence" value="ECO:0007669"/>
    <property type="project" value="TreeGrafter"/>
</dbReference>
<comment type="catalytic activity">
    <reaction evidence="1">
        <text>5-hydroxy-2-oxo-4-ureido-2,5-dihydro-1H-imidazole-5-carboxylate + H(+) = (S)-allantoin + CO2</text>
        <dbReference type="Rhea" id="RHEA:26301"/>
        <dbReference type="ChEBI" id="CHEBI:15378"/>
        <dbReference type="ChEBI" id="CHEBI:15678"/>
        <dbReference type="ChEBI" id="CHEBI:16526"/>
        <dbReference type="ChEBI" id="CHEBI:58639"/>
        <dbReference type="EC" id="4.1.1.97"/>
    </reaction>
</comment>
<comment type="pathway">
    <text evidence="2">Purine metabolism; urate degradation; (S)-allantoin from urate: step 3/3.</text>
</comment>
<reference evidence="8" key="1">
    <citation type="submission" date="2009-03" db="EMBL/GenBank/DDBJ databases">
        <title>Caligus rogercresseyi ESTs and full-length cDNAs.</title>
        <authorList>
            <person name="Yasuike M."/>
            <person name="von Schalburg K."/>
            <person name="Cooper G."/>
            <person name="Leong J."/>
            <person name="Jones S.R.M."/>
            <person name="Koop B.F."/>
        </authorList>
    </citation>
    <scope>NUCLEOTIDE SEQUENCE</scope>
    <source>
        <tissue evidence="8">Whole tissue</tissue>
    </source>
</reference>
<accession>C1BNP7</accession>
<dbReference type="Pfam" id="PF09349">
    <property type="entry name" value="OHCU_decarbox"/>
    <property type="match status" value="1"/>
</dbReference>
<keyword evidence="6" id="KW-0456">Lyase</keyword>
<keyword evidence="4" id="KW-0659">Purine metabolism</keyword>
<evidence type="ECO:0000313" key="8">
    <source>
        <dbReference type="EMBL" id="ACO10650.1"/>
    </source>
</evidence>
<dbReference type="Gene3D" id="1.10.3330.10">
    <property type="entry name" value="Oxo-4-hydroxy-4-carboxy-5-ureidoimidazoline decarboxylase"/>
    <property type="match status" value="1"/>
</dbReference>
<evidence type="ECO:0000259" key="7">
    <source>
        <dbReference type="Pfam" id="PF09349"/>
    </source>
</evidence>
<sequence length="162" mass="18395">MNFDSFMFAFENVVERNSLIAATVFSRVNINPLNEDEVIHAFTSALDSYNKELQISSLRLYPQLGAQLNTLGKDSAKEHIISGINSLDNDTHTQLLSLNDLYYKKFGFPCVICVKLSNVQGILTGIQSRIYNDKDKEIKKGFEEVKKIAEIRIRSIFQSELV</sequence>
<evidence type="ECO:0000256" key="2">
    <source>
        <dbReference type="ARBA" id="ARBA00004754"/>
    </source>
</evidence>
<dbReference type="InterPro" id="IPR018020">
    <property type="entry name" value="OHCU_decarboxylase"/>
</dbReference>
<gene>
    <name evidence="8" type="primary">URAD</name>
</gene>
<evidence type="ECO:0000256" key="1">
    <source>
        <dbReference type="ARBA" id="ARBA00001163"/>
    </source>
</evidence>
<dbReference type="GO" id="GO:0005777">
    <property type="term" value="C:peroxisome"/>
    <property type="evidence" value="ECO:0007669"/>
    <property type="project" value="TreeGrafter"/>
</dbReference>
<dbReference type="SUPFAM" id="SSF158694">
    <property type="entry name" value="UraD-Like"/>
    <property type="match status" value="1"/>
</dbReference>
<dbReference type="GO" id="GO:0051997">
    <property type="term" value="F:2-oxo-4-hydroxy-4-carboxy-5-ureidoimidazoline decarboxylase activity"/>
    <property type="evidence" value="ECO:0007669"/>
    <property type="project" value="UniProtKB-EC"/>
</dbReference>
<organism evidence="8">
    <name type="scientific">Caligus rogercresseyi</name>
    <name type="common">Sea louse</name>
    <dbReference type="NCBI Taxonomy" id="217165"/>
    <lineage>
        <taxon>Eukaryota</taxon>
        <taxon>Metazoa</taxon>
        <taxon>Ecdysozoa</taxon>
        <taxon>Arthropoda</taxon>
        <taxon>Crustacea</taxon>
        <taxon>Multicrustacea</taxon>
        <taxon>Hexanauplia</taxon>
        <taxon>Copepoda</taxon>
        <taxon>Siphonostomatoida</taxon>
        <taxon>Caligidae</taxon>
        <taxon>Caligus</taxon>
    </lineage>
</organism>
<evidence type="ECO:0000256" key="4">
    <source>
        <dbReference type="ARBA" id="ARBA00022631"/>
    </source>
</evidence>
<name>C1BNP7_CALRO</name>
<evidence type="ECO:0000256" key="6">
    <source>
        <dbReference type="ARBA" id="ARBA00023239"/>
    </source>
</evidence>
<dbReference type="EC" id="4.1.1.97" evidence="3"/>
<dbReference type="GO" id="GO:0006144">
    <property type="term" value="P:purine nucleobase metabolic process"/>
    <property type="evidence" value="ECO:0007669"/>
    <property type="project" value="UniProtKB-KW"/>
</dbReference>
<evidence type="ECO:0000256" key="5">
    <source>
        <dbReference type="ARBA" id="ARBA00022793"/>
    </source>
</evidence>
<dbReference type="PANTHER" id="PTHR43466">
    <property type="entry name" value="2-OXO-4-HYDROXY-4-CARBOXY-5-UREIDOIMIDAZOLINE DECARBOXYLASE-RELATED"/>
    <property type="match status" value="1"/>
</dbReference>
<protein>
    <recommendedName>
        <fullName evidence="3">2-oxo-4-hydroxy-4-carboxy-5-ureidoimidazoline decarboxylase</fullName>
        <ecNumber evidence="3">4.1.1.97</ecNumber>
    </recommendedName>
</protein>
<dbReference type="EMBL" id="BT076226">
    <property type="protein sequence ID" value="ACO10650.1"/>
    <property type="molecule type" value="mRNA"/>
</dbReference>
<dbReference type="PANTHER" id="PTHR43466:SF1">
    <property type="entry name" value="2-OXO-4-HYDROXY-4-CARBOXY-5-UREIDOIMIDAZOLINE DECARBOXYLASE-RELATED"/>
    <property type="match status" value="1"/>
</dbReference>
<proteinExistence type="evidence at transcript level"/>
<dbReference type="InterPro" id="IPR036778">
    <property type="entry name" value="OHCU_decarboxylase_sf"/>
</dbReference>
<keyword evidence="5" id="KW-0210">Decarboxylase</keyword>
<dbReference type="AlphaFoldDB" id="C1BNP7"/>
<feature type="domain" description="Oxo-4-hydroxy-4-carboxy-5-ureidoimidazoline decarboxylase" evidence="7">
    <location>
        <begin position="2"/>
        <end position="154"/>
    </location>
</feature>
<evidence type="ECO:0000256" key="3">
    <source>
        <dbReference type="ARBA" id="ARBA00012257"/>
    </source>
</evidence>